<organism evidence="3 4">
    <name type="scientific">Cymbomonas tetramitiformis</name>
    <dbReference type="NCBI Taxonomy" id="36881"/>
    <lineage>
        <taxon>Eukaryota</taxon>
        <taxon>Viridiplantae</taxon>
        <taxon>Chlorophyta</taxon>
        <taxon>Pyramimonadophyceae</taxon>
        <taxon>Pyramimonadales</taxon>
        <taxon>Pyramimonadaceae</taxon>
        <taxon>Cymbomonas</taxon>
    </lineage>
</organism>
<evidence type="ECO:0000256" key="2">
    <source>
        <dbReference type="SAM" id="MobiDB-lite"/>
    </source>
</evidence>
<feature type="region of interest" description="Disordered" evidence="2">
    <location>
        <begin position="266"/>
        <end position="311"/>
    </location>
</feature>
<keyword evidence="1" id="KW-0175">Coiled coil</keyword>
<feature type="coiled-coil region" evidence="1">
    <location>
        <begin position="35"/>
        <end position="69"/>
    </location>
</feature>
<sequence length="311" mass="33266">MADQASSGGGDNFVSAAPENPTPAPAPGAGMEALMAQQTALMQVLVQQVKDLNKRVEVAEEVAAKAVSQSGETAQSGDAELEALKKLLYVPHVAENPFPAQPATLETDMPQMYDLYNDKTHATLSKRTNSSMRYEQLVLAPALSYMHDAIAYAEATMDWMQDEKDPPNFEELGERVYTAHNTFKGVFALLSNRYTMIQLRASMESDATVHGGTEALRAKLAFVEEKVYTGTEGLVRDSVLTKWLKEFDASKAKTVMNTHAKASAKISTFRDRKGGKGKGISGCRTGAKGGGRGAGKGGRGSGLGRGAQAKT</sequence>
<proteinExistence type="predicted"/>
<evidence type="ECO:0000313" key="4">
    <source>
        <dbReference type="Proteomes" id="UP001190700"/>
    </source>
</evidence>
<dbReference type="AlphaFoldDB" id="A0AAE0LL45"/>
<dbReference type="EMBL" id="LGRX02000217">
    <property type="protein sequence ID" value="KAK3289157.1"/>
    <property type="molecule type" value="Genomic_DNA"/>
</dbReference>
<keyword evidence="4" id="KW-1185">Reference proteome</keyword>
<comment type="caution">
    <text evidence="3">The sequence shown here is derived from an EMBL/GenBank/DDBJ whole genome shotgun (WGS) entry which is preliminary data.</text>
</comment>
<feature type="compositionally biased region" description="Gly residues" evidence="2">
    <location>
        <begin position="287"/>
        <end position="305"/>
    </location>
</feature>
<feature type="region of interest" description="Disordered" evidence="2">
    <location>
        <begin position="1"/>
        <end position="29"/>
    </location>
</feature>
<dbReference type="Proteomes" id="UP001190700">
    <property type="component" value="Unassembled WGS sequence"/>
</dbReference>
<evidence type="ECO:0000256" key="1">
    <source>
        <dbReference type="SAM" id="Coils"/>
    </source>
</evidence>
<accession>A0AAE0LL45</accession>
<gene>
    <name evidence="3" type="ORF">CYMTET_3403</name>
</gene>
<evidence type="ECO:0000313" key="3">
    <source>
        <dbReference type="EMBL" id="KAK3289157.1"/>
    </source>
</evidence>
<reference evidence="3 4" key="1">
    <citation type="journal article" date="2015" name="Genome Biol. Evol.">
        <title>Comparative Genomics of a Bacterivorous Green Alga Reveals Evolutionary Causalities and Consequences of Phago-Mixotrophic Mode of Nutrition.</title>
        <authorList>
            <person name="Burns J.A."/>
            <person name="Paasch A."/>
            <person name="Narechania A."/>
            <person name="Kim E."/>
        </authorList>
    </citation>
    <scope>NUCLEOTIDE SEQUENCE [LARGE SCALE GENOMIC DNA]</scope>
    <source>
        <strain evidence="3 4">PLY_AMNH</strain>
    </source>
</reference>
<name>A0AAE0LL45_9CHLO</name>
<protein>
    <submittedName>
        <fullName evidence="3">Uncharacterized protein</fullName>
    </submittedName>
</protein>